<proteinExistence type="predicted"/>
<dbReference type="Gene3D" id="1.25.40.10">
    <property type="entry name" value="Tetratricopeptide repeat domain"/>
    <property type="match status" value="1"/>
</dbReference>
<dbReference type="EMBL" id="QKYT01000401">
    <property type="protein sequence ID" value="RIA85839.1"/>
    <property type="molecule type" value="Genomic_DNA"/>
</dbReference>
<dbReference type="InterPro" id="IPR051681">
    <property type="entry name" value="Ser/Thr_Kinases-Pseudokinases"/>
</dbReference>
<comment type="caution">
    <text evidence="3">The sequence shown here is derived from an EMBL/GenBank/DDBJ whole genome shotgun (WGS) entry which is preliminary data.</text>
</comment>
<dbReference type="InterPro" id="IPR011990">
    <property type="entry name" value="TPR-like_helical_dom_sf"/>
</dbReference>
<dbReference type="AlphaFoldDB" id="A0A397SLR8"/>
<organism evidence="3 4">
    <name type="scientific">Glomus cerebriforme</name>
    <dbReference type="NCBI Taxonomy" id="658196"/>
    <lineage>
        <taxon>Eukaryota</taxon>
        <taxon>Fungi</taxon>
        <taxon>Fungi incertae sedis</taxon>
        <taxon>Mucoromycota</taxon>
        <taxon>Glomeromycotina</taxon>
        <taxon>Glomeromycetes</taxon>
        <taxon>Glomerales</taxon>
        <taxon>Glomeraceae</taxon>
        <taxon>Glomus</taxon>
    </lineage>
</organism>
<evidence type="ECO:0000313" key="3">
    <source>
        <dbReference type="EMBL" id="RIA85839.1"/>
    </source>
</evidence>
<feature type="compositionally biased region" description="Low complexity" evidence="1">
    <location>
        <begin position="718"/>
        <end position="728"/>
    </location>
</feature>
<feature type="compositionally biased region" description="Low complexity" evidence="1">
    <location>
        <begin position="758"/>
        <end position="768"/>
    </location>
</feature>
<dbReference type="GO" id="GO:0005524">
    <property type="term" value="F:ATP binding"/>
    <property type="evidence" value="ECO:0007669"/>
    <property type="project" value="InterPro"/>
</dbReference>
<dbReference type="Proteomes" id="UP000265703">
    <property type="component" value="Unassembled WGS sequence"/>
</dbReference>
<feature type="region of interest" description="Disordered" evidence="1">
    <location>
        <begin position="668"/>
        <end position="806"/>
    </location>
</feature>
<feature type="compositionally biased region" description="Low complexity" evidence="1">
    <location>
        <begin position="738"/>
        <end position="748"/>
    </location>
</feature>
<dbReference type="InterPro" id="IPR001245">
    <property type="entry name" value="Ser-Thr/Tyr_kinase_cat_dom"/>
</dbReference>
<evidence type="ECO:0000313" key="4">
    <source>
        <dbReference type="Proteomes" id="UP000265703"/>
    </source>
</evidence>
<accession>A0A397SLR8</accession>
<feature type="domain" description="Protein kinase" evidence="2">
    <location>
        <begin position="207"/>
        <end position="442"/>
    </location>
</feature>
<evidence type="ECO:0000256" key="1">
    <source>
        <dbReference type="SAM" id="MobiDB-lite"/>
    </source>
</evidence>
<dbReference type="GO" id="GO:0004674">
    <property type="term" value="F:protein serine/threonine kinase activity"/>
    <property type="evidence" value="ECO:0007669"/>
    <property type="project" value="TreeGrafter"/>
</dbReference>
<dbReference type="Gene3D" id="1.10.510.10">
    <property type="entry name" value="Transferase(Phosphotransferase) domain 1"/>
    <property type="match status" value="1"/>
</dbReference>
<dbReference type="PROSITE" id="PS50011">
    <property type="entry name" value="PROTEIN_KINASE_DOM"/>
    <property type="match status" value="1"/>
</dbReference>
<dbReference type="InterPro" id="IPR000719">
    <property type="entry name" value="Prot_kinase_dom"/>
</dbReference>
<dbReference type="SUPFAM" id="SSF81901">
    <property type="entry name" value="HCP-like"/>
    <property type="match status" value="1"/>
</dbReference>
<dbReference type="Pfam" id="PF07714">
    <property type="entry name" value="PK_Tyr_Ser-Thr"/>
    <property type="match status" value="1"/>
</dbReference>
<sequence length="878" mass="100063">MLSISLSSTPPQNKKTFNSLFLSKTTHAPRSPMKSQDSSNDDIDFVLNCSKRVLSIFQNFKFHNDLCEKCVKFVEKAIKILDEIKNLSSNKKVKIIESNEYSNFNNLIFDIEFYLRKYDQRTAIQSEVKESFQNFVSNLENCINSFQQIYEFEKSKKISGWSKTIGRLIALTKNYEQINHDDDIYDDDDDFVCDVDDPNRLIIQQELIISTGIYHGSNNNIRKGNFISEEIAEKYIGNISKNSYEFSEFQKEIFYIKNLSRDCKNILSINGYFERNGSLWIVEEWAEYNLLDYLRNNLNLDWSIKLTIARGIANALNYIHNLNLLHYNVKIDNVLLNHNLEPKLYKFGKDSDVCIFLKSVQSLKPSNWSAPEMNYTSASEVYNFGIILWEIATQDYQSEDNFFERSYVDDAPANYLTLVEKALDKDPENRPTMQEMFDSLYQLESSYNVRYQKKASVRNIKNTISVVSNSSEDSPTLNDESASCVTSCANSLTSISDDDDIPISANEMIEIEKAIKFHENRQYSKAFKIFNECNKQNPSSIITNYWIGLYYYKGYHKTSKSPKQSIKLSLKHFGEAAKRNHPDAQYYYARILLNNPTTDSEENRFQIALEYLKKASDQNHPPSMRWLGKIMSKGEFGCKKDIETSKILTDRSKRLSKTFAESQNTLFKGNVNQKKSRTLSDTSTTSTTSNVSQKKSRTLSDTSTTSTTLNVNQKKSRTLSSASTTSTTLNVNQKKSRTLSSASTTSTTLNVNQKKSRTLSSASTTSTTLNVNQKKSRTLSNASTTSTTLNVNQKKSRTLSNASTTSTTLNVNQKKIRTLSNTSTTSTTLKKSRTLSLSLNSSTTVDTSNHPSKRNSTVFGSTTIIKVNKTKNRHSTLF</sequence>
<reference evidence="3 4" key="1">
    <citation type="submission" date="2018-06" db="EMBL/GenBank/DDBJ databases">
        <title>Comparative genomics reveals the genomic features of Rhizophagus irregularis, R. cerebriforme, R. diaphanum and Gigaspora rosea, and their symbiotic lifestyle signature.</title>
        <authorList>
            <person name="Morin E."/>
            <person name="San Clemente H."/>
            <person name="Chen E.C.H."/>
            <person name="De La Providencia I."/>
            <person name="Hainaut M."/>
            <person name="Kuo A."/>
            <person name="Kohler A."/>
            <person name="Murat C."/>
            <person name="Tang N."/>
            <person name="Roy S."/>
            <person name="Loubradou J."/>
            <person name="Henrissat B."/>
            <person name="Grigoriev I.V."/>
            <person name="Corradi N."/>
            <person name="Roux C."/>
            <person name="Martin F.M."/>
        </authorList>
    </citation>
    <scope>NUCLEOTIDE SEQUENCE [LARGE SCALE GENOMIC DNA]</scope>
    <source>
        <strain evidence="3 4">DAOM 227022</strain>
    </source>
</reference>
<name>A0A397SLR8_9GLOM</name>
<keyword evidence="4" id="KW-1185">Reference proteome</keyword>
<dbReference type="InterPro" id="IPR011009">
    <property type="entry name" value="Kinase-like_dom_sf"/>
</dbReference>
<feature type="compositionally biased region" description="Low complexity" evidence="1">
    <location>
        <begin position="778"/>
        <end position="790"/>
    </location>
</feature>
<evidence type="ECO:0000259" key="2">
    <source>
        <dbReference type="PROSITE" id="PS50011"/>
    </source>
</evidence>
<protein>
    <recommendedName>
        <fullName evidence="2">Protein kinase domain-containing protein</fullName>
    </recommendedName>
</protein>
<feature type="compositionally biased region" description="Low complexity" evidence="1">
    <location>
        <begin position="679"/>
        <end position="708"/>
    </location>
</feature>
<dbReference type="PANTHER" id="PTHR44329">
    <property type="entry name" value="SERINE/THREONINE-PROTEIN KINASE TNNI3K-RELATED"/>
    <property type="match status" value="1"/>
</dbReference>
<dbReference type="SUPFAM" id="SSF56112">
    <property type="entry name" value="Protein kinase-like (PK-like)"/>
    <property type="match status" value="1"/>
</dbReference>
<dbReference type="OrthoDB" id="3269467at2759"/>
<gene>
    <name evidence="3" type="ORF">C1645_359358</name>
</gene>